<feature type="compositionally biased region" description="Basic and acidic residues" evidence="8">
    <location>
        <begin position="129"/>
        <end position="149"/>
    </location>
</feature>
<feature type="region of interest" description="Disordered" evidence="8">
    <location>
        <begin position="198"/>
        <end position="223"/>
    </location>
</feature>
<comment type="caution">
    <text evidence="10">The sequence shown here is derived from an EMBL/GenBank/DDBJ whole genome shotgun (WGS) entry which is preliminary data.</text>
</comment>
<feature type="compositionally biased region" description="Basic and acidic residues" evidence="8">
    <location>
        <begin position="655"/>
        <end position="665"/>
    </location>
</feature>
<evidence type="ECO:0000256" key="3">
    <source>
        <dbReference type="ARBA" id="ARBA00022552"/>
    </source>
</evidence>
<evidence type="ECO:0000256" key="8">
    <source>
        <dbReference type="SAM" id="MobiDB-lite"/>
    </source>
</evidence>
<feature type="chain" id="PRO_5019214544" description="U3 small nucleolar ribonucleoprotein protein MPP10" evidence="9">
    <location>
        <begin position="24"/>
        <end position="741"/>
    </location>
</feature>
<evidence type="ECO:0000256" key="6">
    <source>
        <dbReference type="ARBA" id="ARBA00029455"/>
    </source>
</evidence>
<dbReference type="PANTHER" id="PTHR17039">
    <property type="entry name" value="U3 SMALL NUCLEOLAR RIBONUCLEOPROTEIN PROTEIN MPP10"/>
    <property type="match status" value="1"/>
</dbReference>
<feature type="region of interest" description="Disordered" evidence="8">
    <location>
        <begin position="241"/>
        <end position="459"/>
    </location>
</feature>
<dbReference type="PIRSF" id="PIRSF017300">
    <property type="entry name" value="snoRNP_Mpp10"/>
    <property type="match status" value="1"/>
</dbReference>
<feature type="compositionally biased region" description="Basic and acidic residues" evidence="8">
    <location>
        <begin position="305"/>
        <end position="319"/>
    </location>
</feature>
<feature type="compositionally biased region" description="Basic residues" evidence="8">
    <location>
        <begin position="114"/>
        <end position="127"/>
    </location>
</feature>
<evidence type="ECO:0000256" key="7">
    <source>
        <dbReference type="PIRNR" id="PIRNR017300"/>
    </source>
</evidence>
<keyword evidence="11" id="KW-1185">Reference proteome</keyword>
<dbReference type="GO" id="GO:0006364">
    <property type="term" value="P:rRNA processing"/>
    <property type="evidence" value="ECO:0007669"/>
    <property type="project" value="UniProtKB-KW"/>
</dbReference>
<evidence type="ECO:0000256" key="5">
    <source>
        <dbReference type="ARBA" id="ARBA00023274"/>
    </source>
</evidence>
<dbReference type="STRING" id="188477.A0A433TXS3"/>
<evidence type="ECO:0000256" key="2">
    <source>
        <dbReference type="ARBA" id="ARBA00022517"/>
    </source>
</evidence>
<keyword evidence="9" id="KW-0732">Signal</keyword>
<proteinExistence type="inferred from homology"/>
<keyword evidence="5 7" id="KW-0687">Ribonucleoprotein</keyword>
<name>A0A433TXS3_ELYCH</name>
<feature type="region of interest" description="Disordered" evidence="8">
    <location>
        <begin position="623"/>
        <end position="666"/>
    </location>
</feature>
<accession>A0A433TXS3</accession>
<evidence type="ECO:0000256" key="1">
    <source>
        <dbReference type="ARBA" id="ARBA00004604"/>
    </source>
</evidence>
<dbReference type="OrthoDB" id="445326at2759"/>
<feature type="region of interest" description="Disordered" evidence="8">
    <location>
        <begin position="114"/>
        <end position="183"/>
    </location>
</feature>
<feature type="compositionally biased region" description="Polar residues" evidence="8">
    <location>
        <begin position="167"/>
        <end position="179"/>
    </location>
</feature>
<keyword evidence="3 7" id="KW-0698">rRNA processing</keyword>
<dbReference type="InterPro" id="IPR012173">
    <property type="entry name" value="Mpp10"/>
</dbReference>
<organism evidence="10 11">
    <name type="scientific">Elysia chlorotica</name>
    <name type="common">Eastern emerald elysia</name>
    <name type="synonym">Sea slug</name>
    <dbReference type="NCBI Taxonomy" id="188477"/>
    <lineage>
        <taxon>Eukaryota</taxon>
        <taxon>Metazoa</taxon>
        <taxon>Spiralia</taxon>
        <taxon>Lophotrochozoa</taxon>
        <taxon>Mollusca</taxon>
        <taxon>Gastropoda</taxon>
        <taxon>Heterobranchia</taxon>
        <taxon>Euthyneura</taxon>
        <taxon>Panpulmonata</taxon>
        <taxon>Sacoglossa</taxon>
        <taxon>Placobranchoidea</taxon>
        <taxon>Plakobranchidae</taxon>
        <taxon>Elysia</taxon>
    </lineage>
</organism>
<evidence type="ECO:0000256" key="9">
    <source>
        <dbReference type="SAM" id="SignalP"/>
    </source>
</evidence>
<feature type="compositionally biased region" description="Basic and acidic residues" evidence="8">
    <location>
        <begin position="246"/>
        <end position="261"/>
    </location>
</feature>
<feature type="compositionally biased region" description="Acidic residues" evidence="8">
    <location>
        <begin position="351"/>
        <end position="383"/>
    </location>
</feature>
<evidence type="ECO:0000256" key="4">
    <source>
        <dbReference type="ARBA" id="ARBA00023242"/>
    </source>
</evidence>
<feature type="signal peptide" evidence="9">
    <location>
        <begin position="1"/>
        <end position="23"/>
    </location>
</feature>
<dbReference type="GO" id="GO:0034457">
    <property type="term" value="C:Mpp10 complex"/>
    <property type="evidence" value="ECO:0007669"/>
    <property type="project" value="UniProtKB-UniRule"/>
</dbReference>
<feature type="compositionally biased region" description="Basic residues" evidence="8">
    <location>
        <begin position="638"/>
        <end position="654"/>
    </location>
</feature>
<protein>
    <recommendedName>
        <fullName evidence="7">U3 small nucleolar ribonucleoprotein protein MPP10</fullName>
    </recommendedName>
</protein>
<feature type="compositionally biased region" description="Basic and acidic residues" evidence="8">
    <location>
        <begin position="623"/>
        <end position="637"/>
    </location>
</feature>
<reference evidence="10 11" key="1">
    <citation type="submission" date="2019-01" db="EMBL/GenBank/DDBJ databases">
        <title>A draft genome assembly of the solar-powered sea slug Elysia chlorotica.</title>
        <authorList>
            <person name="Cai H."/>
            <person name="Li Q."/>
            <person name="Fang X."/>
            <person name="Li J."/>
            <person name="Curtis N.E."/>
            <person name="Altenburger A."/>
            <person name="Shibata T."/>
            <person name="Feng M."/>
            <person name="Maeda T."/>
            <person name="Schwartz J.A."/>
            <person name="Shigenobu S."/>
            <person name="Lundholm N."/>
            <person name="Nishiyama T."/>
            <person name="Yang H."/>
            <person name="Hasebe M."/>
            <person name="Li S."/>
            <person name="Pierce S.K."/>
            <person name="Wang J."/>
        </authorList>
    </citation>
    <scope>NUCLEOTIDE SEQUENCE [LARGE SCALE GENOMIC DNA]</scope>
    <source>
        <strain evidence="10">EC2010</strain>
        <tissue evidence="10">Whole organism of an adult</tissue>
    </source>
</reference>
<dbReference type="GO" id="GO:0005732">
    <property type="term" value="C:sno(s)RNA-containing ribonucleoprotein complex"/>
    <property type="evidence" value="ECO:0007669"/>
    <property type="project" value="UniProtKB-UniRule"/>
</dbReference>
<dbReference type="Pfam" id="PF04006">
    <property type="entry name" value="Mpp10"/>
    <property type="match status" value="1"/>
</dbReference>
<dbReference type="Proteomes" id="UP000271974">
    <property type="component" value="Unassembled WGS sequence"/>
</dbReference>
<feature type="compositionally biased region" description="Acidic residues" evidence="8">
    <location>
        <begin position="320"/>
        <end position="341"/>
    </location>
</feature>
<dbReference type="GO" id="GO:0032040">
    <property type="term" value="C:small-subunit processome"/>
    <property type="evidence" value="ECO:0007669"/>
    <property type="project" value="TreeGrafter"/>
</dbReference>
<feature type="compositionally biased region" description="Basic and acidic residues" evidence="8">
    <location>
        <begin position="421"/>
        <end position="445"/>
    </location>
</feature>
<dbReference type="AlphaFoldDB" id="A0A433TXS3"/>
<sequence>MCFVHHYSIPLILVLGGVGQVLCISVRVQPESTGYLIPATIVICQTKEAMPLSHLNALMMLSSQLLSKGRFNEGLPSFITRGLDAEQIWQQLELRNDHKLSMPACTQDVVRIQTKRSKLKRKKRAPKMTKQEKPRDEENGDSDHSSVSDEDHENVLQAIKKRLADQPSEQSLFDNFNDSDVSEENDVDFDFEMDKELSKRLSDEDEPAEQSLNVKKRLLPEKPVRNKSVVDDKFFKLADMEQFLDSEDKKEEKRQKRVDKGEEIEDDSEDESEEEDEVDMFNENDENDDDVMGAMYGDFFDPPEDEKRPAKTEGESSKEQEEEYSDNESEEAEDSIIEEDDNAKANSDARNDDDENEEEEDDDDDDEDFDMKDEENLGDLEPADESKNNVSKKSVSFGDLFEGSDSEEYKIDDDNAGNKSSFERKQEQLRNQAREMEEQSLKEAPWELTGEATASKRPENSLLETVLDFQHTTRAAPVITDETTKTLEDYIKQRIKDKVFDNVERKEKPKEDPFEFKKRIVLDQEKSKMSLGELYEQEFLKQQQQDKEEVKADPECEKIEKDLKKLFQQLDALCNFRYTPVKAGTEVKIIVNTPAIAMEEVAPTATADAQLLAPEEVKEKIKHDFKAAEERDSTDKKRDRRLKKKEKRERKKAKEAREKVVEKMKPGLGNKYSKAKAIKQLEQISKTDNNVSLIKGGEKKLGSSTAFFNQLQEEVQTNVRAKKAVKDKKRKPVVDASKLML</sequence>
<gene>
    <name evidence="10" type="ORF">EGW08_005910</name>
</gene>
<comment type="similarity">
    <text evidence="6 7">Belongs to the MPP10 family.</text>
</comment>
<evidence type="ECO:0000313" key="10">
    <source>
        <dbReference type="EMBL" id="RUS86325.1"/>
    </source>
</evidence>
<keyword evidence="4 7" id="KW-0539">Nucleus</keyword>
<feature type="compositionally biased region" description="Acidic residues" evidence="8">
    <location>
        <begin position="262"/>
        <end position="291"/>
    </location>
</feature>
<comment type="function">
    <text evidence="7">Involved in nucleolar processing of pre-18S ribosomal RNA.</text>
</comment>
<dbReference type="EMBL" id="RQTK01000142">
    <property type="protein sequence ID" value="RUS86325.1"/>
    <property type="molecule type" value="Genomic_DNA"/>
</dbReference>
<dbReference type="PANTHER" id="PTHR17039:SF0">
    <property type="entry name" value="U3 SMALL NUCLEOLAR RIBONUCLEOPROTEIN PROTEIN MPP10"/>
    <property type="match status" value="1"/>
</dbReference>
<evidence type="ECO:0000313" key="11">
    <source>
        <dbReference type="Proteomes" id="UP000271974"/>
    </source>
</evidence>
<comment type="subcellular location">
    <subcellularLocation>
        <location evidence="1 7">Nucleus</location>
        <location evidence="1 7">Nucleolus</location>
    </subcellularLocation>
</comment>
<keyword evidence="2 7" id="KW-0690">Ribosome biogenesis</keyword>